<name>A0A5D8Z9U9_9GAMM</name>
<gene>
    <name evidence="6" type="ORF">FW784_01780</name>
</gene>
<sequence>MNLLAYGSEAAAGLPTPTLRERYQLEARDSADHRRTYVPVRIKYALALAFASAWTTFSVVLSLPWLHSLTEVFGRVLALVSIGFIAYVPGFMQAFLLATIALDRRPRVRFAANCPPVTVLVACYNEAANVADTLQSIAAQDYPGALEILVMDDGSTDATVAIAEATIAEAGFMPARFQVRVVTAERNQGKAAALNRGLAIAQNELVLTIDGDSYVFGDALRNIVERYLGDPPGTRAVAGAVLVRNSRSTWITRAQEWDYFHGIAAVKRMQSMYHGTLVAQGAFSLYEREALREVGGWPDCVGEDIVLSWAMLGRGWRVGYCEEAVLFTRVPERLRVFAQQRQRWSRGMLEAFKAHPSLLFKPRMTTLFIWWNALFLPTDLVYSLIFIPGVFAALFLHWYGIAGPMTLAVLPLALIWNAIIYRVQRRVFRRQELHVRRNIFGFLFYMLVYSMVLQPVCVVGYFKELIGLRKRWGTK</sequence>
<dbReference type="Proteomes" id="UP000323164">
    <property type="component" value="Unassembled WGS sequence"/>
</dbReference>
<keyword evidence="4" id="KW-0812">Transmembrane</keyword>
<feature type="transmembrane region" description="Helical" evidence="4">
    <location>
        <begin position="368"/>
        <end position="395"/>
    </location>
</feature>
<keyword evidence="3 6" id="KW-0808">Transferase</keyword>
<feature type="transmembrane region" description="Helical" evidence="4">
    <location>
        <begin position="44"/>
        <end position="66"/>
    </location>
</feature>
<dbReference type="PANTHER" id="PTHR43630:SF1">
    <property type="entry name" value="POLY-BETA-1,6-N-ACETYL-D-GLUCOSAMINE SYNTHASE"/>
    <property type="match status" value="1"/>
</dbReference>
<reference evidence="6 7" key="1">
    <citation type="submission" date="2019-08" db="EMBL/GenBank/DDBJ databases">
        <title>Draft genome sequence of Lysobacter sp. UKS-15.</title>
        <authorList>
            <person name="Im W.-T."/>
        </authorList>
    </citation>
    <scope>NUCLEOTIDE SEQUENCE [LARGE SCALE GENOMIC DNA]</scope>
    <source>
        <strain evidence="6 7">UKS-15</strain>
    </source>
</reference>
<organism evidence="6 7">
    <name type="scientific">Cognatilysobacter lacus</name>
    <dbReference type="NCBI Taxonomy" id="1643323"/>
    <lineage>
        <taxon>Bacteria</taxon>
        <taxon>Pseudomonadati</taxon>
        <taxon>Pseudomonadota</taxon>
        <taxon>Gammaproteobacteria</taxon>
        <taxon>Lysobacterales</taxon>
        <taxon>Lysobacteraceae</taxon>
        <taxon>Cognatilysobacter</taxon>
    </lineage>
</organism>
<dbReference type="Gene3D" id="3.90.550.10">
    <property type="entry name" value="Spore Coat Polysaccharide Biosynthesis Protein SpsA, Chain A"/>
    <property type="match status" value="1"/>
</dbReference>
<protein>
    <submittedName>
        <fullName evidence="6">Glycosyltransferase family 2 protein</fullName>
    </submittedName>
</protein>
<comment type="caution">
    <text evidence="6">The sequence shown here is derived from an EMBL/GenBank/DDBJ whole genome shotgun (WGS) entry which is preliminary data.</text>
</comment>
<evidence type="ECO:0000256" key="3">
    <source>
        <dbReference type="ARBA" id="ARBA00022679"/>
    </source>
</evidence>
<dbReference type="SUPFAM" id="SSF53448">
    <property type="entry name" value="Nucleotide-diphospho-sugar transferases"/>
    <property type="match status" value="1"/>
</dbReference>
<dbReference type="RefSeq" id="WP_149351639.1">
    <property type="nucleotide sequence ID" value="NZ_VTRV01000009.1"/>
</dbReference>
<dbReference type="OrthoDB" id="9766299at2"/>
<feature type="domain" description="Glycosyltransferase 2-like" evidence="5">
    <location>
        <begin position="118"/>
        <end position="294"/>
    </location>
</feature>
<evidence type="ECO:0000256" key="2">
    <source>
        <dbReference type="ARBA" id="ARBA00022676"/>
    </source>
</evidence>
<keyword evidence="2" id="KW-0328">Glycosyltransferase</keyword>
<dbReference type="EMBL" id="VTRV01000009">
    <property type="protein sequence ID" value="TZF91437.1"/>
    <property type="molecule type" value="Genomic_DNA"/>
</dbReference>
<feature type="transmembrane region" description="Helical" evidence="4">
    <location>
        <begin position="72"/>
        <end position="102"/>
    </location>
</feature>
<dbReference type="AlphaFoldDB" id="A0A5D8Z9U9"/>
<evidence type="ECO:0000313" key="7">
    <source>
        <dbReference type="Proteomes" id="UP000323164"/>
    </source>
</evidence>
<comment type="similarity">
    <text evidence="1">Belongs to the glycosyltransferase 2 family.</text>
</comment>
<dbReference type="CDD" id="cd06423">
    <property type="entry name" value="CESA_like"/>
    <property type="match status" value="1"/>
</dbReference>
<dbReference type="GO" id="GO:0016757">
    <property type="term" value="F:glycosyltransferase activity"/>
    <property type="evidence" value="ECO:0007669"/>
    <property type="project" value="UniProtKB-KW"/>
</dbReference>
<dbReference type="InterPro" id="IPR001173">
    <property type="entry name" value="Glyco_trans_2-like"/>
</dbReference>
<feature type="transmembrane region" description="Helical" evidence="4">
    <location>
        <begin position="442"/>
        <end position="462"/>
    </location>
</feature>
<keyword evidence="7" id="KW-1185">Reference proteome</keyword>
<keyword evidence="4" id="KW-1133">Transmembrane helix</keyword>
<keyword evidence="4" id="KW-0472">Membrane</keyword>
<dbReference type="Pfam" id="PF00535">
    <property type="entry name" value="Glycos_transf_2"/>
    <property type="match status" value="1"/>
</dbReference>
<evidence type="ECO:0000259" key="5">
    <source>
        <dbReference type="Pfam" id="PF00535"/>
    </source>
</evidence>
<dbReference type="InterPro" id="IPR029044">
    <property type="entry name" value="Nucleotide-diphossugar_trans"/>
</dbReference>
<evidence type="ECO:0000256" key="4">
    <source>
        <dbReference type="SAM" id="Phobius"/>
    </source>
</evidence>
<dbReference type="PANTHER" id="PTHR43630">
    <property type="entry name" value="POLY-BETA-1,6-N-ACETYL-D-GLUCOSAMINE SYNTHASE"/>
    <property type="match status" value="1"/>
</dbReference>
<evidence type="ECO:0000256" key="1">
    <source>
        <dbReference type="ARBA" id="ARBA00006739"/>
    </source>
</evidence>
<feature type="transmembrane region" description="Helical" evidence="4">
    <location>
        <begin position="401"/>
        <end position="421"/>
    </location>
</feature>
<proteinExistence type="inferred from homology"/>
<accession>A0A5D8Z9U9</accession>
<evidence type="ECO:0000313" key="6">
    <source>
        <dbReference type="EMBL" id="TZF91437.1"/>
    </source>
</evidence>